<dbReference type="NCBIfam" id="TIGR02117">
    <property type="entry name" value="chp_urease_rgn"/>
    <property type="match status" value="1"/>
</dbReference>
<keyword evidence="1" id="KW-0472">Membrane</keyword>
<organism evidence="2 3">
    <name type="scientific">Paenimyroides ceti</name>
    <dbReference type="NCBI Taxonomy" id="395087"/>
    <lineage>
        <taxon>Bacteria</taxon>
        <taxon>Pseudomonadati</taxon>
        <taxon>Bacteroidota</taxon>
        <taxon>Flavobacteriia</taxon>
        <taxon>Flavobacteriales</taxon>
        <taxon>Flavobacteriaceae</taxon>
        <taxon>Paenimyroides</taxon>
    </lineage>
</organism>
<dbReference type="EMBL" id="JAUFQU010000001">
    <property type="protein sequence ID" value="MDN3706367.1"/>
    <property type="molecule type" value="Genomic_DNA"/>
</dbReference>
<keyword evidence="1" id="KW-0812">Transmembrane</keyword>
<reference evidence="3" key="1">
    <citation type="journal article" date="2019" name="Int. J. Syst. Evol. Microbiol.">
        <title>The Global Catalogue of Microorganisms (GCM) 10K type strain sequencing project: providing services to taxonomists for standard genome sequencing and annotation.</title>
        <authorList>
            <consortium name="The Broad Institute Genomics Platform"/>
            <consortium name="The Broad Institute Genome Sequencing Center for Infectious Disease"/>
            <person name="Wu L."/>
            <person name="Ma J."/>
        </authorList>
    </citation>
    <scope>NUCLEOTIDE SEQUENCE [LARGE SCALE GENOMIC DNA]</scope>
    <source>
        <strain evidence="3">CECT 7184</strain>
    </source>
</reference>
<evidence type="ECO:0000313" key="2">
    <source>
        <dbReference type="EMBL" id="MDN3706367.1"/>
    </source>
</evidence>
<accession>A0ABT8CPC6</accession>
<feature type="transmembrane region" description="Helical" evidence="1">
    <location>
        <begin position="12"/>
        <end position="32"/>
    </location>
</feature>
<dbReference type="Proteomes" id="UP001242368">
    <property type="component" value="Unassembled WGS sequence"/>
</dbReference>
<keyword evidence="1" id="KW-1133">Transmembrane helix</keyword>
<dbReference type="RefSeq" id="WP_290362440.1">
    <property type="nucleotide sequence ID" value="NZ_JAUFQU010000001.1"/>
</dbReference>
<sequence>MKRLLIALKYTAYLILGFVALLLIYIFCEFLLSRSTVNEIPSAEEKTITMYLQSNGVHTDLVFPVHHPQINWSTVFSYENTVGKQTDFRYVGIGWGDKGFYLNTPEWADLTISTALVAATGMGETALHVTYQKNIHEDELTKKVLITETQYKKMIEFIMSSIDMDASGQPIYIKTDAQYGKNDAFYEAKGSYSIFYTCNTWTNKAMKIGGLKSSRWVAFDKGILYQHHESIKK</sequence>
<proteinExistence type="predicted"/>
<gene>
    <name evidence="2" type="ORF">QW060_04415</name>
</gene>
<dbReference type="Pfam" id="PF09601">
    <property type="entry name" value="DUF2459"/>
    <property type="match status" value="1"/>
</dbReference>
<protein>
    <submittedName>
        <fullName evidence="2">TIGR02117 family protein</fullName>
    </submittedName>
</protein>
<evidence type="ECO:0000313" key="3">
    <source>
        <dbReference type="Proteomes" id="UP001242368"/>
    </source>
</evidence>
<comment type="caution">
    <text evidence="2">The sequence shown here is derived from an EMBL/GenBank/DDBJ whole genome shotgun (WGS) entry which is preliminary data.</text>
</comment>
<name>A0ABT8CPC6_9FLAO</name>
<dbReference type="InterPro" id="IPR011727">
    <property type="entry name" value="CHP02117"/>
</dbReference>
<keyword evidence="3" id="KW-1185">Reference proteome</keyword>
<evidence type="ECO:0000256" key="1">
    <source>
        <dbReference type="SAM" id="Phobius"/>
    </source>
</evidence>